<feature type="region of interest" description="Disordered" evidence="1">
    <location>
        <begin position="52"/>
        <end position="75"/>
    </location>
</feature>
<keyword evidence="3" id="KW-1185">Reference proteome</keyword>
<proteinExistence type="predicted"/>
<gene>
    <name evidence="2" type="ORF">RchiOBHm_Chr6g0263681</name>
</gene>
<sequence>MEVVEDVKPSACICGFHFRKPTLPLSLSSPPELSLLRFDPFLPPSDFRRFRPPTGVPPVTRGALPPSEHPSSLGFPRFGRKTTDRSLNHSGCSLGLLPIPGDSGHLRSPFLRRRFGVNLRSIGDRDFQVSFSLQALLVEVGRTWFEA</sequence>
<organism evidence="2 3">
    <name type="scientific">Rosa chinensis</name>
    <name type="common">China rose</name>
    <dbReference type="NCBI Taxonomy" id="74649"/>
    <lineage>
        <taxon>Eukaryota</taxon>
        <taxon>Viridiplantae</taxon>
        <taxon>Streptophyta</taxon>
        <taxon>Embryophyta</taxon>
        <taxon>Tracheophyta</taxon>
        <taxon>Spermatophyta</taxon>
        <taxon>Magnoliopsida</taxon>
        <taxon>eudicotyledons</taxon>
        <taxon>Gunneridae</taxon>
        <taxon>Pentapetalae</taxon>
        <taxon>rosids</taxon>
        <taxon>fabids</taxon>
        <taxon>Rosales</taxon>
        <taxon>Rosaceae</taxon>
        <taxon>Rosoideae</taxon>
        <taxon>Rosoideae incertae sedis</taxon>
        <taxon>Rosa</taxon>
    </lineage>
</organism>
<name>A0A2P6PNZ5_ROSCH</name>
<dbReference type="Proteomes" id="UP000238479">
    <property type="component" value="Chromosome 6"/>
</dbReference>
<dbReference type="AlphaFoldDB" id="A0A2P6PNZ5"/>
<reference evidence="2 3" key="1">
    <citation type="journal article" date="2018" name="Nat. Genet.">
        <title>The Rosa genome provides new insights in the design of modern roses.</title>
        <authorList>
            <person name="Bendahmane M."/>
        </authorList>
    </citation>
    <scope>NUCLEOTIDE SEQUENCE [LARGE SCALE GENOMIC DNA]</scope>
    <source>
        <strain evidence="3">cv. Old Blush</strain>
    </source>
</reference>
<evidence type="ECO:0000256" key="1">
    <source>
        <dbReference type="SAM" id="MobiDB-lite"/>
    </source>
</evidence>
<accession>A0A2P6PNZ5</accession>
<evidence type="ECO:0000313" key="2">
    <source>
        <dbReference type="EMBL" id="PRQ23648.1"/>
    </source>
</evidence>
<protein>
    <submittedName>
        <fullName evidence="2">Uncharacterized protein</fullName>
    </submittedName>
</protein>
<dbReference type="EMBL" id="PDCK01000044">
    <property type="protein sequence ID" value="PRQ23648.1"/>
    <property type="molecule type" value="Genomic_DNA"/>
</dbReference>
<evidence type="ECO:0000313" key="3">
    <source>
        <dbReference type="Proteomes" id="UP000238479"/>
    </source>
</evidence>
<dbReference type="Gramene" id="PRQ23648">
    <property type="protein sequence ID" value="PRQ23648"/>
    <property type="gene ID" value="RchiOBHm_Chr6g0263681"/>
</dbReference>
<comment type="caution">
    <text evidence="2">The sequence shown here is derived from an EMBL/GenBank/DDBJ whole genome shotgun (WGS) entry which is preliminary data.</text>
</comment>